<sequence length="121" mass="13316">MNKVYFLALLAVGTQGVALASNDTDGPGAIQARATTLTRTMSEKARLDEGQYLKVKQLNLRMLTEMDDLKTRFAADPAVMDQQLANAQTRYELELSSLLRPAQFAVYQQSRSSMTALGGTR</sequence>
<dbReference type="EMBL" id="JAJADR010000006">
    <property type="protein sequence ID" value="MCB2410054.1"/>
    <property type="molecule type" value="Genomic_DNA"/>
</dbReference>
<evidence type="ECO:0000313" key="2">
    <source>
        <dbReference type="EMBL" id="MCB2410054.1"/>
    </source>
</evidence>
<evidence type="ECO:0000313" key="3">
    <source>
        <dbReference type="Proteomes" id="UP001165296"/>
    </source>
</evidence>
<comment type="caution">
    <text evidence="2">The sequence shown here is derived from an EMBL/GenBank/DDBJ whole genome shotgun (WGS) entry which is preliminary data.</text>
</comment>
<protein>
    <recommendedName>
        <fullName evidence="4">OmpH family outer membrane protein</fullName>
    </recommendedName>
</protein>
<keyword evidence="3" id="KW-1185">Reference proteome</keyword>
<organism evidence="2 3">
    <name type="scientific">Hymenobacter lucidus</name>
    <dbReference type="NCBI Taxonomy" id="2880930"/>
    <lineage>
        <taxon>Bacteria</taxon>
        <taxon>Pseudomonadati</taxon>
        <taxon>Bacteroidota</taxon>
        <taxon>Cytophagia</taxon>
        <taxon>Cytophagales</taxon>
        <taxon>Hymenobacteraceae</taxon>
        <taxon>Hymenobacter</taxon>
    </lineage>
</organism>
<keyword evidence="1" id="KW-0732">Signal</keyword>
<evidence type="ECO:0000256" key="1">
    <source>
        <dbReference type="SAM" id="SignalP"/>
    </source>
</evidence>
<gene>
    <name evidence="2" type="ORF">LGH74_18840</name>
</gene>
<name>A0ABS8AVC2_9BACT</name>
<proteinExistence type="predicted"/>
<dbReference type="RefSeq" id="WP_226178009.1">
    <property type="nucleotide sequence ID" value="NZ_JAJADR010000006.1"/>
</dbReference>
<accession>A0ABS8AVC2</accession>
<feature type="chain" id="PRO_5046269285" description="OmpH family outer membrane protein" evidence="1">
    <location>
        <begin position="21"/>
        <end position="121"/>
    </location>
</feature>
<reference evidence="2" key="1">
    <citation type="submission" date="2021-10" db="EMBL/GenBank/DDBJ databases">
        <authorList>
            <person name="Dean J.D."/>
            <person name="Kim M.K."/>
            <person name="Newey C.N."/>
            <person name="Stoker T.S."/>
            <person name="Thompson D.W."/>
            <person name="Grose J.H."/>
        </authorList>
    </citation>
    <scope>NUCLEOTIDE SEQUENCE</scope>
    <source>
        <strain evidence="2">BT178</strain>
    </source>
</reference>
<evidence type="ECO:0008006" key="4">
    <source>
        <dbReference type="Google" id="ProtNLM"/>
    </source>
</evidence>
<feature type="signal peptide" evidence="1">
    <location>
        <begin position="1"/>
        <end position="20"/>
    </location>
</feature>
<dbReference type="Proteomes" id="UP001165296">
    <property type="component" value="Unassembled WGS sequence"/>
</dbReference>